<dbReference type="SMART" id="SM00471">
    <property type="entry name" value="HDc"/>
    <property type="match status" value="1"/>
</dbReference>
<dbReference type="EMBL" id="JBHRSZ010000001">
    <property type="protein sequence ID" value="MFC3149746.1"/>
    <property type="molecule type" value="Genomic_DNA"/>
</dbReference>
<dbReference type="CDD" id="cd00077">
    <property type="entry name" value="HDc"/>
    <property type="match status" value="1"/>
</dbReference>
<dbReference type="PROSITE" id="PS51832">
    <property type="entry name" value="HD_GYP"/>
    <property type="match status" value="1"/>
</dbReference>
<gene>
    <name evidence="2" type="ORF">ACFOEK_01760</name>
</gene>
<dbReference type="InterPro" id="IPR021812">
    <property type="entry name" value="DUF3391"/>
</dbReference>
<accession>A0ABV7HAP0</accession>
<evidence type="ECO:0000313" key="2">
    <source>
        <dbReference type="EMBL" id="MFC3149746.1"/>
    </source>
</evidence>
<evidence type="ECO:0000313" key="3">
    <source>
        <dbReference type="Proteomes" id="UP001595476"/>
    </source>
</evidence>
<evidence type="ECO:0000259" key="1">
    <source>
        <dbReference type="PROSITE" id="PS51832"/>
    </source>
</evidence>
<feature type="domain" description="HD-GYP" evidence="1">
    <location>
        <begin position="140"/>
        <end position="336"/>
    </location>
</feature>
<reference evidence="3" key="1">
    <citation type="journal article" date="2019" name="Int. J. Syst. Evol. Microbiol.">
        <title>The Global Catalogue of Microorganisms (GCM) 10K type strain sequencing project: providing services to taxonomists for standard genome sequencing and annotation.</title>
        <authorList>
            <consortium name="The Broad Institute Genomics Platform"/>
            <consortium name="The Broad Institute Genome Sequencing Center for Infectious Disease"/>
            <person name="Wu L."/>
            <person name="Ma J."/>
        </authorList>
    </citation>
    <scope>NUCLEOTIDE SEQUENCE [LARGE SCALE GENOMIC DNA]</scope>
    <source>
        <strain evidence="3">KCTC 52438</strain>
    </source>
</reference>
<dbReference type="Proteomes" id="UP001595476">
    <property type="component" value="Unassembled WGS sequence"/>
</dbReference>
<name>A0ABV7HAP0_9GAMM</name>
<dbReference type="Pfam" id="PF13487">
    <property type="entry name" value="HD_5"/>
    <property type="match status" value="1"/>
</dbReference>
<protein>
    <submittedName>
        <fullName evidence="2">HD-GYP domain-containing protein</fullName>
        <ecNumber evidence="2">3.1.4.-</ecNumber>
    </submittedName>
</protein>
<dbReference type="EC" id="3.1.4.-" evidence="2"/>
<dbReference type="PANTHER" id="PTHR43155">
    <property type="entry name" value="CYCLIC DI-GMP PHOSPHODIESTERASE PA4108-RELATED"/>
    <property type="match status" value="1"/>
</dbReference>
<keyword evidence="2" id="KW-0378">Hydrolase</keyword>
<dbReference type="Gene3D" id="1.10.3210.10">
    <property type="entry name" value="Hypothetical protein af1432"/>
    <property type="match status" value="1"/>
</dbReference>
<dbReference type="SUPFAM" id="SSF109604">
    <property type="entry name" value="HD-domain/PDEase-like"/>
    <property type="match status" value="1"/>
</dbReference>
<comment type="caution">
    <text evidence="2">The sequence shown here is derived from an EMBL/GenBank/DDBJ whole genome shotgun (WGS) entry which is preliminary data.</text>
</comment>
<dbReference type="RefSeq" id="WP_386715243.1">
    <property type="nucleotide sequence ID" value="NZ_JBHRSZ010000001.1"/>
</dbReference>
<dbReference type="InterPro" id="IPR037522">
    <property type="entry name" value="HD_GYP_dom"/>
</dbReference>
<organism evidence="2 3">
    <name type="scientific">Litoribrevibacter euphylliae</name>
    <dbReference type="NCBI Taxonomy" id="1834034"/>
    <lineage>
        <taxon>Bacteria</taxon>
        <taxon>Pseudomonadati</taxon>
        <taxon>Pseudomonadota</taxon>
        <taxon>Gammaproteobacteria</taxon>
        <taxon>Oceanospirillales</taxon>
        <taxon>Oceanospirillaceae</taxon>
        <taxon>Litoribrevibacter</taxon>
    </lineage>
</organism>
<keyword evidence="3" id="KW-1185">Reference proteome</keyword>
<dbReference type="PANTHER" id="PTHR43155:SF2">
    <property type="entry name" value="CYCLIC DI-GMP PHOSPHODIESTERASE PA4108"/>
    <property type="match status" value="1"/>
</dbReference>
<dbReference type="GO" id="GO:0016787">
    <property type="term" value="F:hydrolase activity"/>
    <property type="evidence" value="ECO:0007669"/>
    <property type="project" value="UniProtKB-KW"/>
</dbReference>
<proteinExistence type="predicted"/>
<sequence length="400" mass="44933">MIKKIPIDLLVAGMYVTGFHWDQDVGSQYQKEGRVPDLKTVELIKAKGIKELFIDTERGLDVDAGVSAADIELEGEKQLQAYAKEKPAIEKSVSKTDELKKAKTAHSKAKGLIKNAMQKALKGDQVEVDEFKHVANDFIDSVGRNQNALACLSRIREKDSYLLEHSVNVGVLMSILGKAMKLDRQTLFEYVLGALLHDIGKILIPDEVLHKPGRLTEEEFELMKKHSTFSRDILVKSGGLPQASINVAYQHHERLDGTGYPAKLDQNSISLEGKMAAVVDVYDAITADRCYHKGMPPTVALKRMLEWTGTHLDKEILHIFIRAMGIYPVGSLVELDNQRLAVVEEVNEDQKRPLVKVIYNAQYKRYVNIELIDLSKKKEFNIIKPVDPDVYGIKLNDFLG</sequence>
<dbReference type="InterPro" id="IPR003607">
    <property type="entry name" value="HD/PDEase_dom"/>
</dbReference>
<dbReference type="Pfam" id="PF11871">
    <property type="entry name" value="DUF3391"/>
    <property type="match status" value="1"/>
</dbReference>